<dbReference type="PANTHER" id="PTHR11878">
    <property type="entry name" value="SODIUM/CALCIUM EXCHANGER"/>
    <property type="match status" value="1"/>
</dbReference>
<protein>
    <submittedName>
        <fullName evidence="7">Calx-beta domain protein</fullName>
    </submittedName>
</protein>
<dbReference type="SMART" id="SM00191">
    <property type="entry name" value="Int_alpha"/>
    <property type="match status" value="10"/>
</dbReference>
<dbReference type="Pfam" id="PF14312">
    <property type="entry name" value="FG-GAP_2"/>
    <property type="match status" value="11"/>
</dbReference>
<dbReference type="PANTHER" id="PTHR11878:SF65">
    <property type="entry name" value="NA_CA-EXCHANGE PROTEIN, ISOFORM G"/>
    <property type="match status" value="1"/>
</dbReference>
<dbReference type="EMBL" id="CP037421">
    <property type="protein sequence ID" value="QDT27727.1"/>
    <property type="molecule type" value="Genomic_DNA"/>
</dbReference>
<feature type="domain" description="Calx-beta" evidence="6">
    <location>
        <begin position="2670"/>
        <end position="2766"/>
    </location>
</feature>
<dbReference type="Pfam" id="PF03160">
    <property type="entry name" value="Calx-beta"/>
    <property type="match status" value="11"/>
</dbReference>
<dbReference type="SUPFAM" id="SSF141072">
    <property type="entry name" value="CalX-like"/>
    <property type="match status" value="14"/>
</dbReference>
<feature type="domain" description="Calx-beta" evidence="6">
    <location>
        <begin position="1502"/>
        <end position="1598"/>
    </location>
</feature>
<feature type="domain" description="Calx-beta" evidence="6">
    <location>
        <begin position="1054"/>
        <end position="1150"/>
    </location>
</feature>
<feature type="domain" description="Calx-beta" evidence="6">
    <location>
        <begin position="1390"/>
        <end position="1486"/>
    </location>
</feature>
<feature type="domain" description="Calx-beta" evidence="6">
    <location>
        <begin position="827"/>
        <end position="923"/>
    </location>
</feature>
<dbReference type="SUPFAM" id="SSF50965">
    <property type="entry name" value="Galactose oxidase, central domain"/>
    <property type="match status" value="2"/>
</dbReference>
<feature type="domain" description="Calx-beta" evidence="6">
    <location>
        <begin position="172"/>
        <end position="272"/>
    </location>
</feature>
<keyword evidence="4" id="KW-0406">Ion transport</keyword>
<evidence type="ECO:0000256" key="1">
    <source>
        <dbReference type="ARBA" id="ARBA00022729"/>
    </source>
</evidence>
<proteinExistence type="predicted"/>
<organism evidence="7 8">
    <name type="scientific">Gimesia panareensis</name>
    <dbReference type="NCBI Taxonomy" id="2527978"/>
    <lineage>
        <taxon>Bacteria</taxon>
        <taxon>Pseudomonadati</taxon>
        <taxon>Planctomycetota</taxon>
        <taxon>Planctomycetia</taxon>
        <taxon>Planctomycetales</taxon>
        <taxon>Planctomycetaceae</taxon>
        <taxon>Gimesia</taxon>
    </lineage>
</organism>
<dbReference type="InterPro" id="IPR003644">
    <property type="entry name" value="Calx_beta"/>
</dbReference>
<keyword evidence="8" id="KW-1185">Reference proteome</keyword>
<reference evidence="7 8" key="1">
    <citation type="submission" date="2019-03" db="EMBL/GenBank/DDBJ databases">
        <title>Deep-cultivation of Planctomycetes and their phenomic and genomic characterization uncovers novel biology.</title>
        <authorList>
            <person name="Wiegand S."/>
            <person name="Jogler M."/>
            <person name="Boedeker C."/>
            <person name="Pinto D."/>
            <person name="Vollmers J."/>
            <person name="Rivas-Marin E."/>
            <person name="Kohn T."/>
            <person name="Peeters S.H."/>
            <person name="Heuer A."/>
            <person name="Rast P."/>
            <person name="Oberbeckmann S."/>
            <person name="Bunk B."/>
            <person name="Jeske O."/>
            <person name="Meyerdierks A."/>
            <person name="Storesund J.E."/>
            <person name="Kallscheuer N."/>
            <person name="Luecker S."/>
            <person name="Lage O.M."/>
            <person name="Pohl T."/>
            <person name="Merkel B.J."/>
            <person name="Hornburger P."/>
            <person name="Mueller R.-W."/>
            <person name="Bruemmer F."/>
            <person name="Labrenz M."/>
            <person name="Spormann A.M."/>
            <person name="Op den Camp H."/>
            <person name="Overmann J."/>
            <person name="Amann R."/>
            <person name="Jetten M.S.M."/>
            <person name="Mascher T."/>
            <person name="Medema M.H."/>
            <person name="Devos D.P."/>
            <person name="Kaster A.-K."/>
            <person name="Ovreas L."/>
            <person name="Rohde M."/>
            <person name="Galperin M.Y."/>
            <person name="Jogler C."/>
        </authorList>
    </citation>
    <scope>NUCLEOTIDE SEQUENCE [LARGE SCALE GENOMIC DNA]</scope>
    <source>
        <strain evidence="7 8">Enr10</strain>
    </source>
</reference>
<evidence type="ECO:0000256" key="3">
    <source>
        <dbReference type="ARBA" id="ARBA00022837"/>
    </source>
</evidence>
<dbReference type="InterPro" id="IPR013517">
    <property type="entry name" value="FG-GAP"/>
</dbReference>
<dbReference type="Gene3D" id="2.130.10.130">
    <property type="entry name" value="Integrin alpha, N-terminal"/>
    <property type="match status" value="5"/>
</dbReference>
<evidence type="ECO:0000259" key="6">
    <source>
        <dbReference type="SMART" id="SM00237"/>
    </source>
</evidence>
<dbReference type="PROSITE" id="PS51470">
    <property type="entry name" value="FG_GAP"/>
    <property type="match status" value="3"/>
</dbReference>
<feature type="domain" description="Calx-beta" evidence="6">
    <location>
        <begin position="2781"/>
        <end position="2877"/>
    </location>
</feature>
<feature type="domain" description="Calx-beta" evidence="6">
    <location>
        <begin position="1166"/>
        <end position="1262"/>
    </location>
</feature>
<dbReference type="InterPro" id="IPR051171">
    <property type="entry name" value="CaCA"/>
</dbReference>
<keyword evidence="5" id="KW-0325">Glycoprotein</keyword>
<dbReference type="GO" id="GO:0007154">
    <property type="term" value="P:cell communication"/>
    <property type="evidence" value="ECO:0007669"/>
    <property type="project" value="InterPro"/>
</dbReference>
<dbReference type="InterPro" id="IPR038081">
    <property type="entry name" value="CalX-like_sf"/>
</dbReference>
<feature type="domain" description="Calx-beta" evidence="6">
    <location>
        <begin position="1616"/>
        <end position="1724"/>
    </location>
</feature>
<feature type="domain" description="Calx-beta" evidence="6">
    <location>
        <begin position="47"/>
        <end position="159"/>
    </location>
</feature>
<feature type="domain" description="Calx-beta" evidence="6">
    <location>
        <begin position="1278"/>
        <end position="1374"/>
    </location>
</feature>
<dbReference type="InterPro" id="IPR011043">
    <property type="entry name" value="Gal_Oxase/kelch_b-propeller"/>
</dbReference>
<keyword evidence="3" id="KW-0106">Calcium</keyword>
<evidence type="ECO:0000313" key="8">
    <source>
        <dbReference type="Proteomes" id="UP000315647"/>
    </source>
</evidence>
<sequence>MLLTNWLRSIANRCRSKYPRRTRQPKRVRRLSAASLSHALSTRESIAQTEVLEDRTLLTSEFSISSDLRIDEGDSGDTIATFTITRTGSYTGSLNSVATVDFHTEDDTALSSEGDYVPVSTTVTFGADSTSLKQTQTVEVIINGDILVEEEEKFKGILSNNSSGTTIRTSTADERIANDDQARISINDVTVNEADGTAVLTVSMDKPVDYPYVNVGYSTSPGTATEGYSSSDYIKSTGWITFSSGEQSKTITVNINDDDLFEFEETFNVNLNSLPAYGLDIIIVDDRGVVTIEPDDDFVPQFDLQSKLFAPGTANSYDEYGGSFAVDDDTMIVGSSGWDEAGVNEGAAFIYTRNNQGTPTDYSDDTWDYQATLLPPAGYITDGFGSSVTISGNTAVVADYLDDADTDTVNSGAIYVYTRSNNVWTFQQKLTPSDPGNSNWFGRTMIIKNNTIIVGVPKAEGELLSGTSNPYSDRDQGAVYIYTCSGNTWSETARLTASDPMTNKNFGASIALEGSTLVIGAPRDNEIRSDSGAVYVFELQDGDWIEIQKLKPSSPQDAEFFGNSVALDGDNLVVGASYHESLNPDTDQLDNTGAAYVFTRVDDVWQETQMLTITPDVFNSYFGTAVDIQGDLILVGSTRDPASHLITDNGATYIFRKENSEWVQVDILRDLDLNNHAYYGRKIAISHDLIMINAVHDNAQEIAAGSIYVYRPADLPIISIDNMSFTEGDTGSKYVSIEVTRTSTTPGDLSIPALVNFTTLDGDAKVMTGDYLGNSGTLSFEGDPDAVSQTRTFTVQIFGDTFVEKNETFLVKLSNPLGNARLLDKTATITITGDDQSLVRIDDVSVHENDGTATIFVSLDKPVDATVSVDYTTANRTAYSTADYVSSSGTITFTAGTQSQFITIPIVDNSQVEAEESFYVNLSHIQSEGANVAFSDSQGEVSIQDDDQTVIPLLSIDDVTVNEEAGTATLNVSLSAAIPTTVTVDYITANDTAVSPNDYLARSGTVTFNPLETARTITIPIFDSDTVEADETFFVFLDNIQSGVYQVLMNDDQALVTILDKDRPRLTISDLSVNEGAGTATLSVNLTKAQTEAVSIEYATADESAYSTTDFGSSTGIVTFATGETTQTIEIPLTDDDLVEADESFLVNLFNLQDGSLNVSLLDDQARVTIRDDDQATISIDDLTVNEDAGTAVLQVSLSAPVDGDVFVDFTTADQTATSPDDYAETTGTLQFHAGEQLKTITVPIVNSTPLEAYRSFLVNLSHVQADGLIVTIADNQAEVTIIDSIPLRLSIDDVTVNEAGGTATLSVSLNQAINSPFSVDFHTDSQTALPTSDYTDTSGTLVFASQQTTKTITIPLANDDVAEPDETFLVSLENIQSTDYLVEFEDDQAVVTIEDDDQPLLSISDLYVNETAGTATVTVSLSKQHPQAFSVDYATSDGSADAGLDYQATSGTLYFASNQISKTIQIPIIDDLLVETYEYFKVTLSNLQTGSLGVILPSRPANVWIRPDDQANVSISDLTVNEEDGTALVTVSLDRKVAATVFVDYTTEDESATSGEDYLATAGRVTFNPEETTQTIEIPLVDSSLPEDTESFAVKISQISVSSGGYDVIIGDGRASVTILDQGLQSIFSIAPTSVLEGADGTQSMTFEVTRTGAAPGDLDFESSVDFSTLDGTAVAGIDYTALSTTLTFAADSTATTQTQTVTIEVQGDLIIEDSETVIGRLSNPTGVSILAGDVSTLDATGEITNDDLLENNFEFQAPYYPEDINANHTGYETGNSIAIDGNYMVVGDVEKNAIYVYVRNDHGTTEDQSDDTWEFQTELNPTSSSYDKGFGNSVAISGNVIVTGAYDEGRGAVYVFERLGYGWVTYAPFAKLVTLGSLSNYSDFGYSVALEGNSTLVVGAPGVSGGGAVYIIKPQAGSWTNPLVREIRPDGLSAGDQFGHSVAIEGDLLVVGAYGDDENGQTSGAAYVYSKSDSSWITSSIYETRLTASDGEIYDEFGGAVATNGYAVLVGAIRGGAYLYESNGFRANSYGPYETKFIPHLETPSSSIFGYSVAISTTGLLIGAPGVRLPENQNATTGAAFYYEFAGYWSNSSLKQRVISVETQDREYFGSAVALDGTTIAVGAIYADMDGIDSGGTYVFYGPDYTNSSLGEFPLTSELPPGPLNKSNVEDYYGHTLAMNDDYLIVGAPGTDSVLAPGGGVYIYAKDDHGTPDLDSDDSWIYQTILAGPNPEELTLFGSSVAIYGNTIVVGSYSKSGQYEVFIYEMNGSDWTTTAPTVTSLFDSVSRTVNIDLDNTYEDLIAFSGDTIVVGNPEGDGVEANSGVVYVYTRNGADWSTAAPEESVLYASDGATDREFGAAVDIDGDTIVVGTPGWGFGWTVYVYEKQTDWDHAVETSLLNPLLYYGIDLYGSAVAISGDTIFVGSPRSIEQKADSGAVFIIDGSMGWENAETIKYIADEWDNYRGYGTSLFAVDNTLIVTTTFGPTYIYDGSAGWDTQNESTVYSPTFSLGGSYRPTQRIAYYGNYLMAYDVIPSFQPLPEDEQKRVTRINAFTRLVPTFTIDNAEIVEGDTGTQTLDLTVTLGGLTSDLYDQTITIDYTTLDGTATAASGDYQSQTGTLSFNLTAGTETQTRTISIPINGDETIETDEFFKVLLRNPSIKALVPREIATATIRDNDAALLNISDTTVNEGEGTATLTLTLDREIAYPFTVNYYFQSGTAGSVSDFQLVNGSVTFDEGDLSKTFTVPIVDNAEVEFDETFSVNIVADASPFDVQYSNSTATITIVDDDQAQVSIDDISVDEETGFATVTVSLDQPVDGTVTLDYATADQTALADADYQATSGTLTFTADEQSKTITINLVNSDLIEVDKTFLVNLTNLQSNGLDVIMPDNQAEVTITDSDLLHR</sequence>
<dbReference type="InterPro" id="IPR028994">
    <property type="entry name" value="Integrin_alpha_N"/>
</dbReference>
<evidence type="ECO:0000256" key="4">
    <source>
        <dbReference type="ARBA" id="ARBA00023065"/>
    </source>
</evidence>
<keyword evidence="4" id="KW-0813">Transport</keyword>
<dbReference type="SUPFAM" id="SSF69318">
    <property type="entry name" value="Integrin alpha N-terminal domain"/>
    <property type="match status" value="1"/>
</dbReference>
<feature type="domain" description="Calx-beta" evidence="6">
    <location>
        <begin position="939"/>
        <end position="1038"/>
    </location>
</feature>
<evidence type="ECO:0000313" key="7">
    <source>
        <dbReference type="EMBL" id="QDT27727.1"/>
    </source>
</evidence>
<dbReference type="GO" id="GO:0030001">
    <property type="term" value="P:metal ion transport"/>
    <property type="evidence" value="ECO:0007669"/>
    <property type="project" value="TreeGrafter"/>
</dbReference>
<name>A0A517Q7W8_9PLAN</name>
<evidence type="ECO:0000256" key="2">
    <source>
        <dbReference type="ARBA" id="ARBA00022737"/>
    </source>
</evidence>
<gene>
    <name evidence="7" type="ORF">Enr10x_30470</name>
</gene>
<dbReference type="GO" id="GO:0016020">
    <property type="term" value="C:membrane"/>
    <property type="evidence" value="ECO:0007669"/>
    <property type="project" value="InterPro"/>
</dbReference>
<dbReference type="InterPro" id="IPR013519">
    <property type="entry name" value="Int_alpha_beta-p"/>
</dbReference>
<evidence type="ECO:0000256" key="5">
    <source>
        <dbReference type="ARBA" id="ARBA00023180"/>
    </source>
</evidence>
<feature type="domain" description="Calx-beta" evidence="6">
    <location>
        <begin position="713"/>
        <end position="814"/>
    </location>
</feature>
<dbReference type="Proteomes" id="UP000315647">
    <property type="component" value="Chromosome"/>
</dbReference>
<dbReference type="SMART" id="SM00237">
    <property type="entry name" value="Calx_beta"/>
    <property type="match status" value="13"/>
</dbReference>
<keyword evidence="2" id="KW-0677">Repeat</keyword>
<keyword evidence="1" id="KW-0732">Signal</keyword>
<dbReference type="RefSeq" id="WP_145450411.1">
    <property type="nucleotide sequence ID" value="NZ_CP037421.1"/>
</dbReference>
<dbReference type="Gene3D" id="2.60.40.2030">
    <property type="match status" value="14"/>
</dbReference>
<accession>A0A517Q7W8</accession>